<feature type="transmembrane region" description="Helical" evidence="6">
    <location>
        <begin position="176"/>
        <end position="197"/>
    </location>
</feature>
<evidence type="ECO:0000256" key="6">
    <source>
        <dbReference type="SAM" id="Phobius"/>
    </source>
</evidence>
<evidence type="ECO:0000313" key="8">
    <source>
        <dbReference type="Proteomes" id="UP000477911"/>
    </source>
</evidence>
<dbReference type="InterPro" id="IPR001123">
    <property type="entry name" value="LeuE-type"/>
</dbReference>
<dbReference type="Proteomes" id="UP000477911">
    <property type="component" value="Unassembled WGS sequence"/>
</dbReference>
<keyword evidence="5 6" id="KW-0472">Membrane</keyword>
<comment type="subcellular location">
    <subcellularLocation>
        <location evidence="1">Cell membrane</location>
        <topology evidence="1">Multi-pass membrane protein</topology>
    </subcellularLocation>
</comment>
<evidence type="ECO:0000256" key="2">
    <source>
        <dbReference type="ARBA" id="ARBA00022475"/>
    </source>
</evidence>
<dbReference type="EMBL" id="WUMU01000027">
    <property type="protein sequence ID" value="MXN20414.1"/>
    <property type="molecule type" value="Genomic_DNA"/>
</dbReference>
<accession>A0A6L7G860</accession>
<feature type="transmembrane region" description="Helical" evidence="6">
    <location>
        <begin position="75"/>
        <end position="92"/>
    </location>
</feature>
<dbReference type="AlphaFoldDB" id="A0A6L7G860"/>
<feature type="transmembrane region" description="Helical" evidence="6">
    <location>
        <begin position="41"/>
        <end position="63"/>
    </location>
</feature>
<protein>
    <submittedName>
        <fullName evidence="7">LysE family transporter</fullName>
    </submittedName>
</protein>
<keyword evidence="2" id="KW-1003">Cell membrane</keyword>
<gene>
    <name evidence="7" type="ORF">GR170_21475</name>
</gene>
<dbReference type="Pfam" id="PF01810">
    <property type="entry name" value="LysE"/>
    <property type="match status" value="1"/>
</dbReference>
<sequence length="199" mass="21820">MLSLQFLSALLLFCVVGSVTPGPNNLMVMASGMNFGYRRSFGHMLGVAVGFAAMVVLVGLGLMRVFELFPVLRQALLVACVVYLLWLAWKIANAAPPSTAETEVSHPMSFLQAASFQWVNPKGWTMALSTITLFAPDRSLGQVALIGLIYALITLPCLSLWVLAGQTMRQLLDRPWMLRAFNWTMAVLLVASLYPVLRA</sequence>
<evidence type="ECO:0000256" key="3">
    <source>
        <dbReference type="ARBA" id="ARBA00022692"/>
    </source>
</evidence>
<keyword evidence="3 6" id="KW-0812">Transmembrane</keyword>
<name>A0A6L7G860_9RHOB</name>
<dbReference type="RefSeq" id="WP_160896540.1">
    <property type="nucleotide sequence ID" value="NZ_WUMU01000027.1"/>
</dbReference>
<keyword evidence="4 6" id="KW-1133">Transmembrane helix</keyword>
<reference evidence="7 8" key="1">
    <citation type="submission" date="2019-12" db="EMBL/GenBank/DDBJ databases">
        <authorList>
            <person name="Li M."/>
        </authorList>
    </citation>
    <scope>NUCLEOTIDE SEQUENCE [LARGE SCALE GENOMIC DNA]</scope>
    <source>
        <strain evidence="7 8">GBMRC 2024</strain>
    </source>
</reference>
<evidence type="ECO:0000256" key="5">
    <source>
        <dbReference type="ARBA" id="ARBA00023136"/>
    </source>
</evidence>
<dbReference type="PANTHER" id="PTHR30086:SF20">
    <property type="entry name" value="ARGININE EXPORTER PROTEIN ARGO-RELATED"/>
    <property type="match status" value="1"/>
</dbReference>
<proteinExistence type="predicted"/>
<dbReference type="GO" id="GO:0015171">
    <property type="term" value="F:amino acid transmembrane transporter activity"/>
    <property type="evidence" value="ECO:0007669"/>
    <property type="project" value="TreeGrafter"/>
</dbReference>
<dbReference type="PANTHER" id="PTHR30086">
    <property type="entry name" value="ARGININE EXPORTER PROTEIN ARGO"/>
    <property type="match status" value="1"/>
</dbReference>
<evidence type="ECO:0000256" key="4">
    <source>
        <dbReference type="ARBA" id="ARBA00022989"/>
    </source>
</evidence>
<dbReference type="GO" id="GO:0005886">
    <property type="term" value="C:plasma membrane"/>
    <property type="evidence" value="ECO:0007669"/>
    <property type="project" value="UniProtKB-SubCell"/>
</dbReference>
<comment type="caution">
    <text evidence="7">The sequence shown here is derived from an EMBL/GenBank/DDBJ whole genome shotgun (WGS) entry which is preliminary data.</text>
</comment>
<keyword evidence="8" id="KW-1185">Reference proteome</keyword>
<feature type="transmembrane region" description="Helical" evidence="6">
    <location>
        <begin position="143"/>
        <end position="164"/>
    </location>
</feature>
<dbReference type="GO" id="GO:0033228">
    <property type="term" value="P:cysteine export across plasma membrane"/>
    <property type="evidence" value="ECO:0007669"/>
    <property type="project" value="TreeGrafter"/>
</dbReference>
<evidence type="ECO:0000313" key="7">
    <source>
        <dbReference type="EMBL" id="MXN20414.1"/>
    </source>
</evidence>
<evidence type="ECO:0000256" key="1">
    <source>
        <dbReference type="ARBA" id="ARBA00004651"/>
    </source>
</evidence>
<organism evidence="7 8">
    <name type="scientific">Pseudooceanicola albus</name>
    <dbReference type="NCBI Taxonomy" id="2692189"/>
    <lineage>
        <taxon>Bacteria</taxon>
        <taxon>Pseudomonadati</taxon>
        <taxon>Pseudomonadota</taxon>
        <taxon>Alphaproteobacteria</taxon>
        <taxon>Rhodobacterales</taxon>
        <taxon>Paracoccaceae</taxon>
        <taxon>Pseudooceanicola</taxon>
    </lineage>
</organism>